<dbReference type="Pfam" id="PF10926">
    <property type="entry name" value="DUF2800"/>
    <property type="match status" value="1"/>
</dbReference>
<sequence length="396" mass="43403">MPPVKHALLSASSAARWMICTAAPRFEEGLPESTSEYAEEGRLAHAIGELKVTKKCTPMSTWTYNTRLNKLKKDPLYNPEMDKTTDLYLEHITEQVMAYDTAPTVAVEVQVDFSDYVPEGFGTCDCCIIGGDLLSIVDYKHGKGVPVSAVGNPQMRLYALGALRRYAPVFGDTIKRVRMTIDQPRLDSYTTDEITVDELRAWGDSIKPIAQKAYSGLGEFVPGDHCRFCRGKAQCRARANVNTALEDFKDCVPAGKQPQGEGKVLTDAEIGDLLERGKLLVQWYKDLEEYATEALLAGKEIPGWKLVAGRSNRTFTDQDAAIQAVIAAGYDEALVYDRKPKTLTELEKLMGKAEFAEKIGSFVTKPLGKPTLAPASDKREAYSPAAADFAGVAADA</sequence>
<reference evidence="1" key="1">
    <citation type="journal article" date="2021" name="Proc. Natl. Acad. Sci. U.S.A.">
        <title>A Catalog of Tens of Thousands of Viruses from Human Metagenomes Reveals Hidden Associations with Chronic Diseases.</title>
        <authorList>
            <person name="Tisza M.J."/>
            <person name="Buck C.B."/>
        </authorList>
    </citation>
    <scope>NUCLEOTIDE SEQUENCE</scope>
    <source>
        <strain evidence="1">CtQ6D10</strain>
    </source>
</reference>
<dbReference type="InterPro" id="IPR021229">
    <property type="entry name" value="DUF2800"/>
</dbReference>
<name>A0A8S5R5F7_9CAUD</name>
<evidence type="ECO:0008006" key="2">
    <source>
        <dbReference type="Google" id="ProtNLM"/>
    </source>
</evidence>
<accession>A0A8S5R5F7</accession>
<organism evidence="1">
    <name type="scientific">Myoviridae sp. ctQ6D10</name>
    <dbReference type="NCBI Taxonomy" id="2827288"/>
    <lineage>
        <taxon>Viruses</taxon>
        <taxon>Duplodnaviria</taxon>
        <taxon>Heunggongvirae</taxon>
        <taxon>Uroviricota</taxon>
        <taxon>Caudoviricetes</taxon>
    </lineage>
</organism>
<evidence type="ECO:0000313" key="1">
    <source>
        <dbReference type="EMBL" id="DAE26362.1"/>
    </source>
</evidence>
<protein>
    <recommendedName>
        <fullName evidence="2">DUF2800 domain-containing protein</fullName>
    </recommendedName>
</protein>
<proteinExistence type="predicted"/>
<dbReference type="EMBL" id="BK015816">
    <property type="protein sequence ID" value="DAE26362.1"/>
    <property type="molecule type" value="Genomic_DNA"/>
</dbReference>